<proteinExistence type="inferred from homology"/>
<comment type="subcellular location">
    <subcellularLocation>
        <location evidence="1">Membrane</location>
        <topology evidence="1">Multi-pass membrane protein</topology>
    </subcellularLocation>
</comment>
<feature type="transmembrane region" description="Helical" evidence="8">
    <location>
        <begin position="353"/>
        <end position="373"/>
    </location>
</feature>
<evidence type="ECO:0000256" key="6">
    <source>
        <dbReference type="ARBA" id="ARBA00023136"/>
    </source>
</evidence>
<feature type="transmembrane region" description="Helical" evidence="8">
    <location>
        <begin position="324"/>
        <end position="341"/>
    </location>
</feature>
<feature type="transmembrane region" description="Helical" evidence="8">
    <location>
        <begin position="166"/>
        <end position="185"/>
    </location>
</feature>
<dbReference type="InterPro" id="IPR003663">
    <property type="entry name" value="Sugar/inositol_transpt"/>
</dbReference>
<protein>
    <submittedName>
        <fullName evidence="10">General substrate transporter</fullName>
    </submittedName>
</protein>
<dbReference type="InterPro" id="IPR020846">
    <property type="entry name" value="MFS_dom"/>
</dbReference>
<feature type="transmembrane region" description="Helical" evidence="8">
    <location>
        <begin position="35"/>
        <end position="57"/>
    </location>
</feature>
<dbReference type="InterPro" id="IPR036259">
    <property type="entry name" value="MFS_trans_sf"/>
</dbReference>
<dbReference type="PANTHER" id="PTHR48022:SF64">
    <property type="entry name" value="MAJOR FACILITATOR SUPERFAMILY (MFS) PROFILE DOMAIN-CONTAINING PROTEIN"/>
    <property type="match status" value="1"/>
</dbReference>
<dbReference type="EMBL" id="AZHD01000007">
    <property type="protein sequence ID" value="OAA62008.1"/>
    <property type="molecule type" value="Genomic_DNA"/>
</dbReference>
<dbReference type="Pfam" id="PF00083">
    <property type="entry name" value="Sugar_tr"/>
    <property type="match status" value="1"/>
</dbReference>
<evidence type="ECO:0000259" key="9">
    <source>
        <dbReference type="PROSITE" id="PS50850"/>
    </source>
</evidence>
<gene>
    <name evidence="10" type="ORF">SPI_04867</name>
</gene>
<dbReference type="InterPro" id="IPR050360">
    <property type="entry name" value="MFS_Sugar_Transporters"/>
</dbReference>
<evidence type="ECO:0000313" key="10">
    <source>
        <dbReference type="EMBL" id="OAA62008.1"/>
    </source>
</evidence>
<feature type="transmembrane region" description="Helical" evidence="8">
    <location>
        <begin position="385"/>
        <end position="411"/>
    </location>
</feature>
<evidence type="ECO:0000256" key="4">
    <source>
        <dbReference type="ARBA" id="ARBA00022692"/>
    </source>
</evidence>
<dbReference type="SUPFAM" id="SSF103473">
    <property type="entry name" value="MFS general substrate transporter"/>
    <property type="match status" value="1"/>
</dbReference>
<name>A0A167UXM1_9HYPO</name>
<feature type="transmembrane region" description="Helical" evidence="8">
    <location>
        <begin position="77"/>
        <end position="96"/>
    </location>
</feature>
<feature type="transmembrane region" description="Helical" evidence="8">
    <location>
        <begin position="108"/>
        <end position="127"/>
    </location>
</feature>
<feature type="transmembrane region" description="Helical" evidence="8">
    <location>
        <begin position="423"/>
        <end position="440"/>
    </location>
</feature>
<keyword evidence="4 8" id="KW-0812">Transmembrane</keyword>
<evidence type="ECO:0000256" key="1">
    <source>
        <dbReference type="ARBA" id="ARBA00004141"/>
    </source>
</evidence>
<keyword evidence="11" id="KW-1185">Reference proteome</keyword>
<feature type="transmembrane region" description="Helical" evidence="8">
    <location>
        <begin position="286"/>
        <end position="308"/>
    </location>
</feature>
<dbReference type="PROSITE" id="PS50850">
    <property type="entry name" value="MFS"/>
    <property type="match status" value="1"/>
</dbReference>
<evidence type="ECO:0000256" key="8">
    <source>
        <dbReference type="SAM" id="Phobius"/>
    </source>
</evidence>
<feature type="transmembrane region" description="Helical" evidence="8">
    <location>
        <begin position="133"/>
        <end position="154"/>
    </location>
</feature>
<dbReference type="GO" id="GO:0005351">
    <property type="term" value="F:carbohydrate:proton symporter activity"/>
    <property type="evidence" value="ECO:0007669"/>
    <property type="project" value="TreeGrafter"/>
</dbReference>
<feature type="domain" description="Major facilitator superfamily (MFS) profile" evidence="9">
    <location>
        <begin position="39"/>
        <end position="475"/>
    </location>
</feature>
<evidence type="ECO:0000256" key="2">
    <source>
        <dbReference type="ARBA" id="ARBA00010992"/>
    </source>
</evidence>
<sequence length="527" mass="59132">MKFNPFKKFEPQPVEIGGKEFPRIKWYKYKSLRKLYLLNVSVLMLTSITNGFDGSMMNGLLTLVYWRDYFHHPSPSTLGLLNAIFSIGQVAAIPFIPFFANRFGRKPVIIGGTMILFVGVALQSASVNIGMFIGARFLIGFGVIFAQNCSPLLITELAHPQHRAVLTTLYNVSWFYGAIIANWATFGTLTLKSNWAWRAPSILQAFASVTQLCFIWFVPESPRYLIRRGHEDKARAILDRFHAESSGEEFVQMEYDEIVATMRLEKEFGGHGIKELWATKGNRHRMIIAISAGVFSQTGGSAIINYYISIMLDKVGITDSRTQLIINGCLTIWGYLVATTFSLQVERYGRRPLFMIGTVGETLAMLGWSVASARSIITGSVEPGYAMIAMLFVFQFFHDFAWSGLLIGYTVEILPYNIRSQGMSVMLMSVALGLFFSNYVNPVGIASISWKFYICYLVWLTIQCFVVYFFYIETKNTTLEEIAKHFDGETALVGGAAATERARELEGQLAISKEVELVTVEDVGNEA</sequence>
<comment type="similarity">
    <text evidence="2 7">Belongs to the major facilitator superfamily. Sugar transporter (TC 2.A.1.1) family.</text>
</comment>
<organism evidence="10 11">
    <name type="scientific">Niveomyces insectorum RCEF 264</name>
    <dbReference type="NCBI Taxonomy" id="1081102"/>
    <lineage>
        <taxon>Eukaryota</taxon>
        <taxon>Fungi</taxon>
        <taxon>Dikarya</taxon>
        <taxon>Ascomycota</taxon>
        <taxon>Pezizomycotina</taxon>
        <taxon>Sordariomycetes</taxon>
        <taxon>Hypocreomycetidae</taxon>
        <taxon>Hypocreales</taxon>
        <taxon>Cordycipitaceae</taxon>
        <taxon>Niveomyces</taxon>
    </lineage>
</organism>
<evidence type="ECO:0000256" key="7">
    <source>
        <dbReference type="RuleBase" id="RU003346"/>
    </source>
</evidence>
<dbReference type="Gene3D" id="1.20.1250.20">
    <property type="entry name" value="MFS general substrate transporter like domains"/>
    <property type="match status" value="1"/>
</dbReference>
<keyword evidence="6 8" id="KW-0472">Membrane</keyword>
<dbReference type="Proteomes" id="UP000076874">
    <property type="component" value="Unassembled WGS sequence"/>
</dbReference>
<keyword evidence="3 7" id="KW-0813">Transport</keyword>
<evidence type="ECO:0000256" key="3">
    <source>
        <dbReference type="ARBA" id="ARBA00022448"/>
    </source>
</evidence>
<reference evidence="10 11" key="1">
    <citation type="journal article" date="2016" name="Genome Biol. Evol.">
        <title>Divergent and convergent evolution of fungal pathogenicity.</title>
        <authorList>
            <person name="Shang Y."/>
            <person name="Xiao G."/>
            <person name="Zheng P."/>
            <person name="Cen K."/>
            <person name="Zhan S."/>
            <person name="Wang C."/>
        </authorList>
    </citation>
    <scope>NUCLEOTIDE SEQUENCE [LARGE SCALE GENOMIC DNA]</scope>
    <source>
        <strain evidence="10 11">RCEF 264</strain>
    </source>
</reference>
<dbReference type="FunFam" id="1.20.1250.20:FF:000117">
    <property type="entry name" value="MFS hexose transporter"/>
    <property type="match status" value="1"/>
</dbReference>
<keyword evidence="5 8" id="KW-1133">Transmembrane helix</keyword>
<evidence type="ECO:0000313" key="11">
    <source>
        <dbReference type="Proteomes" id="UP000076874"/>
    </source>
</evidence>
<dbReference type="OrthoDB" id="6133115at2759"/>
<dbReference type="PANTHER" id="PTHR48022">
    <property type="entry name" value="PLASTIDIC GLUCOSE TRANSPORTER 4"/>
    <property type="match status" value="1"/>
</dbReference>
<evidence type="ECO:0000256" key="5">
    <source>
        <dbReference type="ARBA" id="ARBA00022989"/>
    </source>
</evidence>
<accession>A0A167UXM1</accession>
<feature type="transmembrane region" description="Helical" evidence="8">
    <location>
        <begin position="452"/>
        <end position="471"/>
    </location>
</feature>
<feature type="transmembrane region" description="Helical" evidence="8">
    <location>
        <begin position="197"/>
        <end position="218"/>
    </location>
</feature>
<dbReference type="InterPro" id="IPR005828">
    <property type="entry name" value="MFS_sugar_transport-like"/>
</dbReference>
<dbReference type="NCBIfam" id="TIGR00879">
    <property type="entry name" value="SP"/>
    <property type="match status" value="1"/>
</dbReference>
<comment type="caution">
    <text evidence="10">The sequence shown here is derived from an EMBL/GenBank/DDBJ whole genome shotgun (WGS) entry which is preliminary data.</text>
</comment>
<dbReference type="AlphaFoldDB" id="A0A167UXM1"/>
<dbReference type="GO" id="GO:0016020">
    <property type="term" value="C:membrane"/>
    <property type="evidence" value="ECO:0007669"/>
    <property type="project" value="UniProtKB-SubCell"/>
</dbReference>